<dbReference type="EMBL" id="RXGB01001229">
    <property type="protein sequence ID" value="TMW99762.1"/>
    <property type="molecule type" value="Genomic_DNA"/>
</dbReference>
<feature type="region of interest" description="Disordered" evidence="1">
    <location>
        <begin position="86"/>
        <end position="125"/>
    </location>
</feature>
<reference evidence="2" key="1">
    <citation type="submission" date="2019-05" db="EMBL/GenBank/DDBJ databases">
        <title>The de novo reference genome and transcriptome assemblies of the wild tomato species Solanum chilense.</title>
        <authorList>
            <person name="Stam R."/>
            <person name="Nosenko T."/>
            <person name="Hoerger A.C."/>
            <person name="Stephan W."/>
            <person name="Seidel M.A."/>
            <person name="Kuhn J.M.M."/>
            <person name="Haberer G."/>
            <person name="Tellier A."/>
        </authorList>
    </citation>
    <scope>NUCLEOTIDE SEQUENCE</scope>
    <source>
        <tissue evidence="2">Mature leaves</tissue>
    </source>
</reference>
<accession>A0A6N2BWL8</accession>
<organism evidence="2">
    <name type="scientific">Solanum chilense</name>
    <name type="common">Tomato</name>
    <name type="synonym">Lycopersicon chilense</name>
    <dbReference type="NCBI Taxonomy" id="4083"/>
    <lineage>
        <taxon>Eukaryota</taxon>
        <taxon>Viridiplantae</taxon>
        <taxon>Streptophyta</taxon>
        <taxon>Embryophyta</taxon>
        <taxon>Tracheophyta</taxon>
        <taxon>Spermatophyta</taxon>
        <taxon>Magnoliopsida</taxon>
        <taxon>eudicotyledons</taxon>
        <taxon>Gunneridae</taxon>
        <taxon>Pentapetalae</taxon>
        <taxon>asterids</taxon>
        <taxon>lamiids</taxon>
        <taxon>Solanales</taxon>
        <taxon>Solanaceae</taxon>
        <taxon>Solanoideae</taxon>
        <taxon>Solaneae</taxon>
        <taxon>Solanum</taxon>
        <taxon>Solanum subgen. Lycopersicon</taxon>
    </lineage>
</organism>
<dbReference type="AlphaFoldDB" id="A0A6N2BWL8"/>
<evidence type="ECO:0000313" key="2">
    <source>
        <dbReference type="EMBL" id="TMW99762.1"/>
    </source>
</evidence>
<sequence>METEDFREKLDMLRFKVQEIKEREARIESETDALLDKSLSLDKELIVEIERFTSMRGRMTTLRKKNKAFHSNMIDKLRKMSKKYPVYEQGAYNGPDNAHPEVTEEDDDEEIINKPPSLGHPKGGD</sequence>
<protein>
    <submittedName>
        <fullName evidence="2">Uncharacterized protein</fullName>
    </submittedName>
</protein>
<proteinExistence type="predicted"/>
<gene>
    <name evidence="2" type="ORF">EJD97_001995</name>
</gene>
<comment type="caution">
    <text evidence="2">The sequence shown here is derived from an EMBL/GenBank/DDBJ whole genome shotgun (WGS) entry which is preliminary data.</text>
</comment>
<name>A0A6N2BWL8_SOLCI</name>
<evidence type="ECO:0000256" key="1">
    <source>
        <dbReference type="SAM" id="MobiDB-lite"/>
    </source>
</evidence>